<dbReference type="Proteomes" id="UP001165085">
    <property type="component" value="Unassembled WGS sequence"/>
</dbReference>
<comment type="caution">
    <text evidence="2">The sequence shown here is derived from an EMBL/GenBank/DDBJ whole genome shotgun (WGS) entry which is preliminary data.</text>
</comment>
<feature type="domain" description="CMP/dCMP-type deaminase" evidence="1">
    <location>
        <begin position="68"/>
        <end position="201"/>
    </location>
</feature>
<evidence type="ECO:0000259" key="1">
    <source>
        <dbReference type="PROSITE" id="PS51747"/>
    </source>
</evidence>
<dbReference type="Gene3D" id="3.40.140.10">
    <property type="entry name" value="Cytidine Deaminase, domain 2"/>
    <property type="match status" value="1"/>
</dbReference>
<dbReference type="AlphaFoldDB" id="A0A9W7AN12"/>
<sequence length="233" mass="24889">MMLSTPSNAAANSAVTAFAALSGVVLAASTLYLNRSAMKRSRSGSVSWDLPEWAAEYTTSEALKRVYRTDEEMMKVAVDLSRRNVEENTGGPFGSVIFERLADGTARIVSVGCNRVVPMNNSGLHGETVAIQIAQAQLGLYSLRAEGGNFELFTSCEPCCMCLGATLWSGVNRIVCAAAKGDASAIGFDEGPVFDESYDHLERAGVKVERNVLREAAAEVLSNYGKIGVIYNA</sequence>
<gene>
    <name evidence="2" type="ORF">TrST_g3989</name>
</gene>
<accession>A0A9W7AN12</accession>
<dbReference type="CDD" id="cd01285">
    <property type="entry name" value="nucleoside_deaminase"/>
    <property type="match status" value="1"/>
</dbReference>
<dbReference type="OrthoDB" id="408702at2759"/>
<dbReference type="InterPro" id="IPR016193">
    <property type="entry name" value="Cytidine_deaminase-like"/>
</dbReference>
<dbReference type="PROSITE" id="PS51747">
    <property type="entry name" value="CYT_DCMP_DEAMINASES_2"/>
    <property type="match status" value="1"/>
</dbReference>
<protein>
    <recommendedName>
        <fullName evidence="1">CMP/dCMP-type deaminase domain-containing protein</fullName>
    </recommendedName>
</protein>
<keyword evidence="3" id="KW-1185">Reference proteome</keyword>
<evidence type="ECO:0000313" key="2">
    <source>
        <dbReference type="EMBL" id="GMH74654.1"/>
    </source>
</evidence>
<dbReference type="SUPFAM" id="SSF53927">
    <property type="entry name" value="Cytidine deaminase-like"/>
    <property type="match status" value="1"/>
</dbReference>
<evidence type="ECO:0000313" key="3">
    <source>
        <dbReference type="Proteomes" id="UP001165085"/>
    </source>
</evidence>
<dbReference type="GO" id="GO:0006152">
    <property type="term" value="P:purine nucleoside catabolic process"/>
    <property type="evidence" value="ECO:0007669"/>
    <property type="project" value="TreeGrafter"/>
</dbReference>
<dbReference type="PANTHER" id="PTHR11079">
    <property type="entry name" value="CYTOSINE DEAMINASE FAMILY MEMBER"/>
    <property type="match status" value="1"/>
</dbReference>
<dbReference type="InterPro" id="IPR002125">
    <property type="entry name" value="CMP_dCMP_dom"/>
</dbReference>
<dbReference type="Pfam" id="PF00383">
    <property type="entry name" value="dCMP_cyt_deam_1"/>
    <property type="match status" value="1"/>
</dbReference>
<organism evidence="2 3">
    <name type="scientific">Triparma strigata</name>
    <dbReference type="NCBI Taxonomy" id="1606541"/>
    <lineage>
        <taxon>Eukaryota</taxon>
        <taxon>Sar</taxon>
        <taxon>Stramenopiles</taxon>
        <taxon>Ochrophyta</taxon>
        <taxon>Bolidophyceae</taxon>
        <taxon>Parmales</taxon>
        <taxon>Triparmaceae</taxon>
        <taxon>Triparma</taxon>
    </lineage>
</organism>
<name>A0A9W7AN12_9STRA</name>
<dbReference type="PANTHER" id="PTHR11079:SF161">
    <property type="entry name" value="CMP_DCMP-TYPE DEAMINASE DOMAIN-CONTAINING PROTEIN"/>
    <property type="match status" value="1"/>
</dbReference>
<reference evidence="3" key="1">
    <citation type="journal article" date="2023" name="Commun. Biol.">
        <title>Genome analysis of Parmales, the sister group of diatoms, reveals the evolutionary specialization of diatoms from phago-mixotrophs to photoautotrophs.</title>
        <authorList>
            <person name="Ban H."/>
            <person name="Sato S."/>
            <person name="Yoshikawa S."/>
            <person name="Yamada K."/>
            <person name="Nakamura Y."/>
            <person name="Ichinomiya M."/>
            <person name="Sato N."/>
            <person name="Blanc-Mathieu R."/>
            <person name="Endo H."/>
            <person name="Kuwata A."/>
            <person name="Ogata H."/>
        </authorList>
    </citation>
    <scope>NUCLEOTIDE SEQUENCE [LARGE SCALE GENOMIC DNA]</scope>
    <source>
        <strain evidence="3">NIES 3701</strain>
    </source>
</reference>
<dbReference type="GO" id="GO:0047974">
    <property type="term" value="F:guanosine deaminase activity"/>
    <property type="evidence" value="ECO:0007669"/>
    <property type="project" value="TreeGrafter"/>
</dbReference>
<proteinExistence type="predicted"/>
<dbReference type="EMBL" id="BRXY01000181">
    <property type="protein sequence ID" value="GMH74654.1"/>
    <property type="molecule type" value="Genomic_DNA"/>
</dbReference>